<protein>
    <submittedName>
        <fullName evidence="1">Uncharacterized protein</fullName>
    </submittedName>
</protein>
<comment type="caution">
    <text evidence="1">The sequence shown here is derived from an EMBL/GenBank/DDBJ whole genome shotgun (WGS) entry which is preliminary data.</text>
</comment>
<evidence type="ECO:0000313" key="1">
    <source>
        <dbReference type="EMBL" id="TDP41825.1"/>
    </source>
</evidence>
<dbReference type="EMBL" id="SNXK01000001">
    <property type="protein sequence ID" value="TDP41825.1"/>
    <property type="molecule type" value="Genomic_DNA"/>
</dbReference>
<organism evidence="1 2">
    <name type="scientific">Nocardia ignorata</name>
    <dbReference type="NCBI Taxonomy" id="145285"/>
    <lineage>
        <taxon>Bacteria</taxon>
        <taxon>Bacillati</taxon>
        <taxon>Actinomycetota</taxon>
        <taxon>Actinomycetes</taxon>
        <taxon>Mycobacteriales</taxon>
        <taxon>Nocardiaceae</taxon>
        <taxon>Nocardia</taxon>
    </lineage>
</organism>
<gene>
    <name evidence="1" type="ORF">DFR75_101930</name>
</gene>
<dbReference type="Proteomes" id="UP000295087">
    <property type="component" value="Unassembled WGS sequence"/>
</dbReference>
<keyword evidence="2" id="KW-1185">Reference proteome</keyword>
<accession>A0A4R6PSL1</accession>
<name>A0A4R6PSL1_NOCIG</name>
<dbReference type="RefSeq" id="WP_067493300.1">
    <property type="nucleotide sequence ID" value="NZ_SNXK01000001.1"/>
</dbReference>
<evidence type="ECO:0000313" key="2">
    <source>
        <dbReference type="Proteomes" id="UP000295087"/>
    </source>
</evidence>
<reference evidence="1 2" key="1">
    <citation type="submission" date="2019-03" db="EMBL/GenBank/DDBJ databases">
        <title>Genomic Encyclopedia of Type Strains, Phase IV (KMG-IV): sequencing the most valuable type-strain genomes for metagenomic binning, comparative biology and taxonomic classification.</title>
        <authorList>
            <person name="Goeker M."/>
        </authorList>
    </citation>
    <scope>NUCLEOTIDE SEQUENCE [LARGE SCALE GENOMIC DNA]</scope>
    <source>
        <strain evidence="1 2">DSM 44496</strain>
    </source>
</reference>
<dbReference type="AlphaFoldDB" id="A0A4R6PSL1"/>
<proteinExistence type="predicted"/>
<sequence>MFTDFGTPPQASNTRRLVEQRLGDIRQTNGVAETLTVEWRGMPIHVEVIDMPLNTLCYNPSTHRIRAQRSLDPGRDAALANNPWKPESQDYLRHLLTIRPSEPDKRDPDYEALKASLREHKQNEPGLITREGVIVNGNTRCAALFELDPNANMRVGVLPASCTWQDINDIEISLQLRPDQRRDYSYINRLLAIEEQRINLNRELPVIAATFHTDVRSCERDLWVLAQLRDLIERSSNTDGPALRLMDLERSQEKLAELYRAYTKEAEKNKVSADLLKEARLAAIVLDFSKTDVRYISHDFQDRYLKKELSDELMETDTPTPATVTIPGLNRSVAAPGADIAAARAITDKLVQAKAIESVTTATDIEKQTKASKVIRAYRQAFNDAIEAAGRDYRLKKKRLAAPDRIADACKDLEQSVTDIVTSRGSASLDEGAFDDALSQLHDVLKKVVFEANRSIELPGPGLQWLTAAVDAK</sequence>